<sequence>MLAPVLAAGCLDFSSIEAPTRIAPGERFPVTLHVMADSDQTACGFLGVLTPSAWSVAAEGYGGYAAGRLDPSRSSTAWLEFNDPAQEGCRWTGFVTDRALTGRGAYHADLYLVPDDRNGDRRLVFVVGACEGPAGAVWKELDRREVRVTVVGDAGTVRLSWGQLKALNG</sequence>
<comment type="caution">
    <text evidence="1">The sequence shown here is derived from an EMBL/GenBank/DDBJ whole genome shotgun (WGS) entry which is preliminary data.</text>
</comment>
<dbReference type="EMBL" id="MFAF01000015">
    <property type="protein sequence ID" value="OGD79156.1"/>
    <property type="molecule type" value="Genomic_DNA"/>
</dbReference>
<evidence type="ECO:0000313" key="2">
    <source>
        <dbReference type="Proteomes" id="UP000177187"/>
    </source>
</evidence>
<dbReference type="Proteomes" id="UP000177187">
    <property type="component" value="Unassembled WGS sequence"/>
</dbReference>
<name>A0A1F5FHR1_9BACT</name>
<protein>
    <submittedName>
        <fullName evidence="1">Uncharacterized protein</fullName>
    </submittedName>
</protein>
<reference evidence="1 2" key="1">
    <citation type="journal article" date="2016" name="Nat. Commun.">
        <title>Thousands of microbial genomes shed light on interconnected biogeochemical processes in an aquifer system.</title>
        <authorList>
            <person name="Anantharaman K."/>
            <person name="Brown C.T."/>
            <person name="Hug L.A."/>
            <person name="Sharon I."/>
            <person name="Castelle C.J."/>
            <person name="Probst A.J."/>
            <person name="Thomas B.C."/>
            <person name="Singh A."/>
            <person name="Wilkins M.J."/>
            <person name="Karaoz U."/>
            <person name="Brodie E.L."/>
            <person name="Williams K.H."/>
            <person name="Hubbard S.S."/>
            <person name="Banfield J.F."/>
        </authorList>
    </citation>
    <scope>NUCLEOTIDE SEQUENCE [LARGE SCALE GENOMIC DNA]</scope>
</reference>
<organism evidence="1 2">
    <name type="scientific">Candidatus Coatesbacteria bacterium RBG_13_66_14</name>
    <dbReference type="NCBI Taxonomy" id="1817816"/>
    <lineage>
        <taxon>Bacteria</taxon>
        <taxon>Candidatus Coatesiibacteriota</taxon>
    </lineage>
</organism>
<gene>
    <name evidence="1" type="ORF">A2Y64_08445</name>
</gene>
<accession>A0A1F5FHR1</accession>
<dbReference type="AlphaFoldDB" id="A0A1F5FHR1"/>
<evidence type="ECO:0000313" key="1">
    <source>
        <dbReference type="EMBL" id="OGD79156.1"/>
    </source>
</evidence>
<proteinExistence type="predicted"/>